<dbReference type="PROSITE" id="PS00636">
    <property type="entry name" value="DNAJ_1"/>
    <property type="match status" value="1"/>
</dbReference>
<keyword evidence="3" id="KW-1185">Reference proteome</keyword>
<dbReference type="PRINTS" id="PR00625">
    <property type="entry name" value="JDOMAIN"/>
</dbReference>
<dbReference type="PROSITE" id="PS50076">
    <property type="entry name" value="DNAJ_2"/>
    <property type="match status" value="1"/>
</dbReference>
<dbReference type="SMART" id="SM00271">
    <property type="entry name" value="DnaJ"/>
    <property type="match status" value="1"/>
</dbReference>
<dbReference type="PANTHER" id="PTHR45432:SF6">
    <property type="entry name" value="J DOMAIN-CONTAINING PROTEIN"/>
    <property type="match status" value="1"/>
</dbReference>
<comment type="caution">
    <text evidence="2">The sequence shown here is derived from an EMBL/GenBank/DDBJ whole genome shotgun (WGS) entry which is preliminary data.</text>
</comment>
<reference evidence="2 3" key="1">
    <citation type="submission" date="2020-10" db="EMBL/GenBank/DDBJ databases">
        <title>Plant Genome Project.</title>
        <authorList>
            <person name="Zhang R.-G."/>
        </authorList>
    </citation>
    <scope>NUCLEOTIDE SEQUENCE [LARGE SCALE GENOMIC DNA]</scope>
    <source>
        <strain evidence="2">FAFU-HL-1</strain>
        <tissue evidence="2">Leaf</tissue>
    </source>
</reference>
<protein>
    <recommendedName>
        <fullName evidence="1">J domain-containing protein</fullName>
    </recommendedName>
</protein>
<feature type="domain" description="J" evidence="1">
    <location>
        <begin position="1"/>
        <end position="55"/>
    </location>
</feature>
<proteinExistence type="predicted"/>
<dbReference type="CDD" id="cd06257">
    <property type="entry name" value="DnaJ"/>
    <property type="match status" value="1"/>
</dbReference>
<evidence type="ECO:0000259" key="1">
    <source>
        <dbReference type="PROSITE" id="PS50076"/>
    </source>
</evidence>
<dbReference type="Pfam" id="PF00226">
    <property type="entry name" value="DnaJ"/>
    <property type="match status" value="1"/>
</dbReference>
<dbReference type="InterPro" id="IPR018253">
    <property type="entry name" value="DnaJ_domain_CS"/>
</dbReference>
<dbReference type="InterPro" id="IPR036869">
    <property type="entry name" value="J_dom_sf"/>
</dbReference>
<dbReference type="OrthoDB" id="445556at2759"/>
<dbReference type="Gene3D" id="1.10.287.110">
    <property type="entry name" value="DnaJ domain"/>
    <property type="match status" value="1"/>
</dbReference>
<name>A0A835JD60_9ROSI</name>
<sequence>MEIKNAYRSLAKEYHPDAMLDRDDEHWEGVDFIEIHNAYETLSDPEARAAYDMSLSAAARNFYRRAAGYSVAMVGAASCKVINRRHRREDVHCRQHVMPQKVARAARAG</sequence>
<gene>
    <name evidence="2" type="ORF">SADUNF_Sadunf16G0307800</name>
</gene>
<dbReference type="EMBL" id="JADGMS010000016">
    <property type="protein sequence ID" value="KAF9667196.1"/>
    <property type="molecule type" value="Genomic_DNA"/>
</dbReference>
<dbReference type="PANTHER" id="PTHR45432">
    <property type="entry name" value="CHAPERONE PROTEIN DNAJ 11, CHLOROPLASTIC-LIKE"/>
    <property type="match status" value="1"/>
</dbReference>
<organism evidence="2 3">
    <name type="scientific">Salix dunnii</name>
    <dbReference type="NCBI Taxonomy" id="1413687"/>
    <lineage>
        <taxon>Eukaryota</taxon>
        <taxon>Viridiplantae</taxon>
        <taxon>Streptophyta</taxon>
        <taxon>Embryophyta</taxon>
        <taxon>Tracheophyta</taxon>
        <taxon>Spermatophyta</taxon>
        <taxon>Magnoliopsida</taxon>
        <taxon>eudicotyledons</taxon>
        <taxon>Gunneridae</taxon>
        <taxon>Pentapetalae</taxon>
        <taxon>rosids</taxon>
        <taxon>fabids</taxon>
        <taxon>Malpighiales</taxon>
        <taxon>Salicaceae</taxon>
        <taxon>Saliceae</taxon>
        <taxon>Salix</taxon>
    </lineage>
</organism>
<dbReference type="SUPFAM" id="SSF46565">
    <property type="entry name" value="Chaperone J-domain"/>
    <property type="match status" value="1"/>
</dbReference>
<evidence type="ECO:0000313" key="3">
    <source>
        <dbReference type="Proteomes" id="UP000657918"/>
    </source>
</evidence>
<dbReference type="AlphaFoldDB" id="A0A835JD60"/>
<accession>A0A835JD60</accession>
<dbReference type="InterPro" id="IPR001623">
    <property type="entry name" value="DnaJ_domain"/>
</dbReference>
<evidence type="ECO:0000313" key="2">
    <source>
        <dbReference type="EMBL" id="KAF9667196.1"/>
    </source>
</evidence>
<dbReference type="Proteomes" id="UP000657918">
    <property type="component" value="Chromosome 16"/>
</dbReference>